<evidence type="ECO:0000313" key="4">
    <source>
        <dbReference type="Ensembl" id="ENSMSIP00000004811.1"/>
    </source>
</evidence>
<evidence type="ECO:0000256" key="2">
    <source>
        <dbReference type="SAM" id="MobiDB-lite"/>
    </source>
</evidence>
<organism evidence="4 5">
    <name type="scientific">Mus spicilegus</name>
    <name type="common">Mound-building mouse</name>
    <dbReference type="NCBI Taxonomy" id="10103"/>
    <lineage>
        <taxon>Eukaryota</taxon>
        <taxon>Metazoa</taxon>
        <taxon>Chordata</taxon>
        <taxon>Craniata</taxon>
        <taxon>Vertebrata</taxon>
        <taxon>Euteleostomi</taxon>
        <taxon>Mammalia</taxon>
        <taxon>Eutheria</taxon>
        <taxon>Euarchontoglires</taxon>
        <taxon>Glires</taxon>
        <taxon>Rodentia</taxon>
        <taxon>Myomorpha</taxon>
        <taxon>Muroidea</taxon>
        <taxon>Muridae</taxon>
        <taxon>Murinae</taxon>
        <taxon>Mus</taxon>
        <taxon>Mus</taxon>
    </lineage>
</organism>
<protein>
    <submittedName>
        <fullName evidence="4">Predicted gene 5800</fullName>
    </submittedName>
</protein>
<dbReference type="AlphaFoldDB" id="A0A8C6GEZ5"/>
<evidence type="ECO:0000259" key="3">
    <source>
        <dbReference type="Pfam" id="PF04822"/>
    </source>
</evidence>
<reference evidence="4" key="2">
    <citation type="submission" date="2025-09" db="UniProtKB">
        <authorList>
            <consortium name="Ensembl"/>
        </authorList>
    </citation>
    <scope>IDENTIFICATION</scope>
</reference>
<sequence>MGSQAGSFRKASPETPTINEQEKRIKRLEKLKRDLQNIKNERDELQGILANYCNKDLNDRINFETFMLKMQHDQVMTNLKRMTQEISEALSKYKELTTENQLYYFRTCHLLTECNHIKQKVRMLRKENRQLFAEQKALEECNIQRKILCKEVSQKNKDKYSKQAAGKQIIVVPGSREKAAVSNPCA</sequence>
<dbReference type="Pfam" id="PF04822">
    <property type="entry name" value="Takusan"/>
    <property type="match status" value="1"/>
</dbReference>
<dbReference type="GeneTree" id="ENSGT00940000153178"/>
<feature type="domain" description="Disks large homolog 5 N-terminal" evidence="3">
    <location>
        <begin position="10"/>
        <end position="90"/>
    </location>
</feature>
<feature type="region of interest" description="Disordered" evidence="2">
    <location>
        <begin position="1"/>
        <end position="23"/>
    </location>
</feature>
<proteinExistence type="predicted"/>
<evidence type="ECO:0000256" key="1">
    <source>
        <dbReference type="SAM" id="Coils"/>
    </source>
</evidence>
<keyword evidence="5" id="KW-1185">Reference proteome</keyword>
<dbReference type="PANTHER" id="PTHR21558:SF40">
    <property type="entry name" value="ENSMUSG00000072602 PROTEIN-RELATED"/>
    <property type="match status" value="1"/>
</dbReference>
<name>A0A8C6GEZ5_MUSSI</name>
<evidence type="ECO:0000313" key="5">
    <source>
        <dbReference type="Proteomes" id="UP000694415"/>
    </source>
</evidence>
<dbReference type="InterPro" id="IPR006907">
    <property type="entry name" value="DLG5_N"/>
</dbReference>
<dbReference type="Proteomes" id="UP000694415">
    <property type="component" value="Unplaced"/>
</dbReference>
<dbReference type="PANTHER" id="PTHR21558">
    <property type="entry name" value="SPEER/SPETEX"/>
    <property type="match status" value="1"/>
</dbReference>
<keyword evidence="1" id="KW-0175">Coiled coil</keyword>
<dbReference type="Ensembl" id="ENSMSIT00000006104.1">
    <property type="protein sequence ID" value="ENSMSIP00000004811.1"/>
    <property type="gene ID" value="ENSMSIG00000004390.1"/>
</dbReference>
<accession>A0A8C6GEZ5</accession>
<feature type="coiled-coil region" evidence="1">
    <location>
        <begin position="79"/>
        <end position="134"/>
    </location>
</feature>
<reference evidence="4" key="1">
    <citation type="submission" date="2025-08" db="UniProtKB">
        <authorList>
            <consortium name="Ensembl"/>
        </authorList>
    </citation>
    <scope>IDENTIFICATION</scope>
</reference>